<dbReference type="InterPro" id="IPR058673">
    <property type="entry name" value="HHO5-like_N"/>
</dbReference>
<dbReference type="PANTHER" id="PTHR31003">
    <property type="entry name" value="MYB FAMILY TRANSCRIPTION FACTOR"/>
    <property type="match status" value="1"/>
</dbReference>
<comment type="caution">
    <text evidence="8">The sequence shown here is derived from an EMBL/GenBank/DDBJ whole genome shotgun (WGS) entry which is preliminary data.</text>
</comment>
<dbReference type="InterPro" id="IPR044787">
    <property type="entry name" value="HHO5-like"/>
</dbReference>
<dbReference type="FunFam" id="1.10.10.60:FF:000007">
    <property type="entry name" value="Two-component response regulator"/>
    <property type="match status" value="1"/>
</dbReference>
<keyword evidence="5" id="KW-0539">Nucleus</keyword>
<feature type="compositionally biased region" description="Acidic residues" evidence="6">
    <location>
        <begin position="107"/>
        <end position="121"/>
    </location>
</feature>
<dbReference type="GO" id="GO:0005634">
    <property type="term" value="C:nucleus"/>
    <property type="evidence" value="ECO:0007669"/>
    <property type="project" value="UniProtKB-SubCell"/>
</dbReference>
<evidence type="ECO:0000259" key="7">
    <source>
        <dbReference type="PROSITE" id="PS51294"/>
    </source>
</evidence>
<organism evidence="8 9">
    <name type="scientific">Zingiber officinale</name>
    <name type="common">Ginger</name>
    <name type="synonym">Amomum zingiber</name>
    <dbReference type="NCBI Taxonomy" id="94328"/>
    <lineage>
        <taxon>Eukaryota</taxon>
        <taxon>Viridiplantae</taxon>
        <taxon>Streptophyta</taxon>
        <taxon>Embryophyta</taxon>
        <taxon>Tracheophyta</taxon>
        <taxon>Spermatophyta</taxon>
        <taxon>Magnoliopsida</taxon>
        <taxon>Liliopsida</taxon>
        <taxon>Zingiberales</taxon>
        <taxon>Zingiberaceae</taxon>
        <taxon>Zingiber</taxon>
    </lineage>
</organism>
<dbReference type="GO" id="GO:0003700">
    <property type="term" value="F:DNA-binding transcription factor activity"/>
    <property type="evidence" value="ECO:0007669"/>
    <property type="project" value="InterPro"/>
</dbReference>
<evidence type="ECO:0000256" key="1">
    <source>
        <dbReference type="ARBA" id="ARBA00004123"/>
    </source>
</evidence>
<dbReference type="Gene3D" id="1.10.10.60">
    <property type="entry name" value="Homeodomain-like"/>
    <property type="match status" value="1"/>
</dbReference>
<feature type="region of interest" description="Disordered" evidence="6">
    <location>
        <begin position="96"/>
        <end position="125"/>
    </location>
</feature>
<dbReference type="InterPro" id="IPR017930">
    <property type="entry name" value="Myb_dom"/>
</dbReference>
<name>A0A8J5GBB0_ZINOF</name>
<dbReference type="NCBIfam" id="TIGR01557">
    <property type="entry name" value="myb_SHAQKYF"/>
    <property type="match status" value="1"/>
</dbReference>
<keyword evidence="9" id="KW-1185">Reference proteome</keyword>
<dbReference type="GO" id="GO:0003677">
    <property type="term" value="F:DNA binding"/>
    <property type="evidence" value="ECO:0007669"/>
    <property type="project" value="UniProtKB-KW"/>
</dbReference>
<evidence type="ECO:0000313" key="8">
    <source>
        <dbReference type="EMBL" id="KAG6499543.1"/>
    </source>
</evidence>
<keyword evidence="3" id="KW-0238">DNA-binding</keyword>
<dbReference type="PANTHER" id="PTHR31003:SF16">
    <property type="entry name" value="TRANSCRIPTION FACTOR HHO2"/>
    <property type="match status" value="1"/>
</dbReference>
<feature type="domain" description="HTH myb-type" evidence="7">
    <location>
        <begin position="204"/>
        <end position="264"/>
    </location>
</feature>
<dbReference type="SUPFAM" id="SSF46689">
    <property type="entry name" value="Homeodomain-like"/>
    <property type="match status" value="1"/>
</dbReference>
<sequence length="339" mass="37442">MQNIQTLFPHPFSFTSRRRRAEPFLNNSALFPTSSNMAMAERPAQGCLGDYIRALEEERNKIEVFQRELPLCLQLITQAIETARLQMANNRPVLEESLSLRRSPTSTEEEEEEEEEEEDAPSETKADWFISLQLQNRKPIAVSLKKTGGGAFRPFERGNHRATTTAVTAASSSATVVAEGDGNDDEDVVVVDKDMGKKEGEAQSHRKVRRCWSPELHRHFLIALNHLGGSHAATPKQIREMMKVDGLTNDEIKSHLQKYRLHHRRPSPASQSSSHGYQQPPQLVLIGGILVQPPEYVIATGAVPQPAAIYTPVPSNLPPLDAGVNATSPATSATTADSI</sequence>
<proteinExistence type="predicted"/>
<evidence type="ECO:0000256" key="3">
    <source>
        <dbReference type="ARBA" id="ARBA00023125"/>
    </source>
</evidence>
<gene>
    <name evidence="8" type="ORF">ZIOFF_039333</name>
</gene>
<dbReference type="Pfam" id="PF26575">
    <property type="entry name" value="HHO5_N"/>
    <property type="match status" value="1"/>
</dbReference>
<dbReference type="PROSITE" id="PS51294">
    <property type="entry name" value="HTH_MYB"/>
    <property type="match status" value="1"/>
</dbReference>
<dbReference type="Proteomes" id="UP000734854">
    <property type="component" value="Unassembled WGS sequence"/>
</dbReference>
<dbReference type="InterPro" id="IPR006447">
    <property type="entry name" value="Myb_dom_plants"/>
</dbReference>
<evidence type="ECO:0000313" key="9">
    <source>
        <dbReference type="Proteomes" id="UP000734854"/>
    </source>
</evidence>
<keyword evidence="2" id="KW-0805">Transcription regulation</keyword>
<evidence type="ECO:0000256" key="6">
    <source>
        <dbReference type="SAM" id="MobiDB-lite"/>
    </source>
</evidence>
<protein>
    <recommendedName>
        <fullName evidence="7">HTH myb-type domain-containing protein</fullName>
    </recommendedName>
</protein>
<reference evidence="8 9" key="1">
    <citation type="submission" date="2020-08" db="EMBL/GenBank/DDBJ databases">
        <title>Plant Genome Project.</title>
        <authorList>
            <person name="Zhang R.-G."/>
        </authorList>
    </citation>
    <scope>NUCLEOTIDE SEQUENCE [LARGE SCALE GENOMIC DNA]</scope>
    <source>
        <tissue evidence="8">Rhizome</tissue>
    </source>
</reference>
<dbReference type="InterPro" id="IPR009057">
    <property type="entry name" value="Homeodomain-like_sf"/>
</dbReference>
<evidence type="ECO:0000256" key="4">
    <source>
        <dbReference type="ARBA" id="ARBA00023163"/>
    </source>
</evidence>
<comment type="subcellular location">
    <subcellularLocation>
        <location evidence="1">Nucleus</location>
    </subcellularLocation>
</comment>
<dbReference type="AlphaFoldDB" id="A0A8J5GBB0"/>
<keyword evidence="4" id="KW-0804">Transcription</keyword>
<dbReference type="EMBL" id="JACMSC010000011">
    <property type="protein sequence ID" value="KAG6499543.1"/>
    <property type="molecule type" value="Genomic_DNA"/>
</dbReference>
<accession>A0A8J5GBB0</accession>
<evidence type="ECO:0000256" key="2">
    <source>
        <dbReference type="ARBA" id="ARBA00023015"/>
    </source>
</evidence>
<evidence type="ECO:0000256" key="5">
    <source>
        <dbReference type="ARBA" id="ARBA00023242"/>
    </source>
</evidence>